<evidence type="ECO:0000313" key="9">
    <source>
        <dbReference type="EMBL" id="WIX82906.1"/>
    </source>
</evidence>
<keyword evidence="7" id="KW-0812">Transmembrane</keyword>
<dbReference type="KEGG" id="acab:QRX50_20110"/>
<evidence type="ECO:0000256" key="1">
    <source>
        <dbReference type="ARBA" id="ARBA00022670"/>
    </source>
</evidence>
<dbReference type="GO" id="GO:0046872">
    <property type="term" value="F:metal ion binding"/>
    <property type="evidence" value="ECO:0007669"/>
    <property type="project" value="UniProtKB-KW"/>
</dbReference>
<dbReference type="AlphaFoldDB" id="A0A9Y2IPA1"/>
<dbReference type="Gene3D" id="3.30.2010.10">
    <property type="entry name" value="Metalloproteases ('zincins'), catalytic domain"/>
    <property type="match status" value="1"/>
</dbReference>
<dbReference type="PANTHER" id="PTHR34978:SF3">
    <property type="entry name" value="SLR0241 PROTEIN"/>
    <property type="match status" value="1"/>
</dbReference>
<feature type="domain" description="Peptidase M48" evidence="8">
    <location>
        <begin position="127"/>
        <end position="181"/>
    </location>
</feature>
<dbReference type="Pfam" id="PF01435">
    <property type="entry name" value="Peptidase_M48"/>
    <property type="match status" value="1"/>
</dbReference>
<keyword evidence="1 6" id="KW-0645">Protease</keyword>
<keyword evidence="5 6" id="KW-0482">Metalloprotease</keyword>
<feature type="transmembrane region" description="Helical" evidence="7">
    <location>
        <begin position="35"/>
        <end position="61"/>
    </location>
</feature>
<accession>A0A9Y2IPA1</accession>
<dbReference type="PANTHER" id="PTHR34978">
    <property type="entry name" value="POSSIBLE SENSOR-TRANSDUCER PROTEIN BLAR"/>
    <property type="match status" value="1"/>
</dbReference>
<organism evidence="9 10">
    <name type="scientific">Amycolatopsis carbonis</name>
    <dbReference type="NCBI Taxonomy" id="715471"/>
    <lineage>
        <taxon>Bacteria</taxon>
        <taxon>Bacillati</taxon>
        <taxon>Actinomycetota</taxon>
        <taxon>Actinomycetes</taxon>
        <taxon>Pseudonocardiales</taxon>
        <taxon>Pseudonocardiaceae</taxon>
        <taxon>Amycolatopsis</taxon>
    </lineage>
</organism>
<dbReference type="EMBL" id="CP127294">
    <property type="protein sequence ID" value="WIX82906.1"/>
    <property type="molecule type" value="Genomic_DNA"/>
</dbReference>
<evidence type="ECO:0000256" key="2">
    <source>
        <dbReference type="ARBA" id="ARBA00022723"/>
    </source>
</evidence>
<gene>
    <name evidence="9" type="ORF">QRX50_20110</name>
</gene>
<keyword evidence="2" id="KW-0479">Metal-binding</keyword>
<comment type="similarity">
    <text evidence="6">Belongs to the peptidase M48 family.</text>
</comment>
<evidence type="ECO:0000256" key="4">
    <source>
        <dbReference type="ARBA" id="ARBA00022833"/>
    </source>
</evidence>
<dbReference type="GO" id="GO:0006508">
    <property type="term" value="P:proteolysis"/>
    <property type="evidence" value="ECO:0007669"/>
    <property type="project" value="UniProtKB-KW"/>
</dbReference>
<reference evidence="9 10" key="1">
    <citation type="submission" date="2023-06" db="EMBL/GenBank/DDBJ databases">
        <authorList>
            <person name="Oyuntsetseg B."/>
            <person name="Kim S.B."/>
        </authorList>
    </citation>
    <scope>NUCLEOTIDE SEQUENCE [LARGE SCALE GENOMIC DNA]</scope>
    <source>
        <strain evidence="9 10">2-15</strain>
    </source>
</reference>
<keyword evidence="4 6" id="KW-0862">Zinc</keyword>
<dbReference type="InterPro" id="IPR052173">
    <property type="entry name" value="Beta-lactam_resp_regulator"/>
</dbReference>
<keyword evidence="3 6" id="KW-0378">Hydrolase</keyword>
<keyword evidence="7" id="KW-1133">Transmembrane helix</keyword>
<keyword evidence="7" id="KW-0472">Membrane</keyword>
<sequence>MGIGLLVPLVLPVASWPVGRWLAPRLSPRGATQLLTFFALVFAVGSTGALAVGALAGLSLVPVVAELGDFSPATFTATVPTPVAIACCALLIAAAFAAVRAIHSHWRWYRRVHAELDEHSREGGVVVLPGAEPVAFAIAGRGGRIAVSAGMLAALEPGERAALLQHERAHLRLRHPAYAAVGVLATALNPLVRPLTTATRFAMERWADETAASGVGDRRLVATAVAKAALADRGRGSYALAAGGGPVPQRVRALLDTPASPPRRRGVLTASAVAVVLGCCGWSAGAGAQAAIALHTDIEAAQQASCASHSVLTQRSHSETAFRAAGQDRRKSAER</sequence>
<evidence type="ECO:0000256" key="5">
    <source>
        <dbReference type="ARBA" id="ARBA00023049"/>
    </source>
</evidence>
<comment type="cofactor">
    <cofactor evidence="6">
        <name>Zn(2+)</name>
        <dbReference type="ChEBI" id="CHEBI:29105"/>
    </cofactor>
    <text evidence="6">Binds 1 zinc ion per subunit.</text>
</comment>
<evidence type="ECO:0000256" key="3">
    <source>
        <dbReference type="ARBA" id="ARBA00022801"/>
    </source>
</evidence>
<evidence type="ECO:0000256" key="7">
    <source>
        <dbReference type="SAM" id="Phobius"/>
    </source>
</evidence>
<proteinExistence type="inferred from homology"/>
<feature type="transmembrane region" description="Helical" evidence="7">
    <location>
        <begin position="6"/>
        <end position="23"/>
    </location>
</feature>
<evidence type="ECO:0000259" key="8">
    <source>
        <dbReference type="Pfam" id="PF01435"/>
    </source>
</evidence>
<dbReference type="CDD" id="cd07326">
    <property type="entry name" value="M56_BlaR1_MecR1_like"/>
    <property type="match status" value="1"/>
</dbReference>
<dbReference type="Proteomes" id="UP001236014">
    <property type="component" value="Chromosome"/>
</dbReference>
<evidence type="ECO:0000313" key="10">
    <source>
        <dbReference type="Proteomes" id="UP001236014"/>
    </source>
</evidence>
<dbReference type="RefSeq" id="WP_285973469.1">
    <property type="nucleotide sequence ID" value="NZ_CP127294.1"/>
</dbReference>
<keyword evidence="10" id="KW-1185">Reference proteome</keyword>
<dbReference type="GO" id="GO:0004222">
    <property type="term" value="F:metalloendopeptidase activity"/>
    <property type="evidence" value="ECO:0007669"/>
    <property type="project" value="InterPro"/>
</dbReference>
<feature type="transmembrane region" description="Helical" evidence="7">
    <location>
        <begin position="81"/>
        <end position="102"/>
    </location>
</feature>
<name>A0A9Y2IPA1_9PSEU</name>
<protein>
    <submittedName>
        <fullName evidence="9">M56 family metallopeptidase</fullName>
    </submittedName>
</protein>
<dbReference type="InterPro" id="IPR001915">
    <property type="entry name" value="Peptidase_M48"/>
</dbReference>
<evidence type="ECO:0000256" key="6">
    <source>
        <dbReference type="RuleBase" id="RU003983"/>
    </source>
</evidence>